<feature type="domain" description="VOC" evidence="9">
    <location>
        <begin position="145"/>
        <end position="269"/>
    </location>
</feature>
<reference evidence="11" key="1">
    <citation type="submission" date="2016-09" db="EMBL/GenBank/DDBJ databases">
        <authorList>
            <person name="Varghese N."/>
            <person name="Submissions S."/>
        </authorList>
    </citation>
    <scope>NUCLEOTIDE SEQUENCE [LARGE SCALE GENOMIC DNA]</scope>
    <source>
        <strain evidence="11">TNe-862</strain>
    </source>
</reference>
<dbReference type="GO" id="GO:0051213">
    <property type="term" value="F:dioxygenase activity"/>
    <property type="evidence" value="ECO:0007669"/>
    <property type="project" value="UniProtKB-KW"/>
</dbReference>
<dbReference type="CDD" id="cd07237">
    <property type="entry name" value="BphC1-RGP6_C_like"/>
    <property type="match status" value="1"/>
</dbReference>
<gene>
    <name evidence="10" type="ORF">SAMN05421548_14527</name>
</gene>
<dbReference type="STRING" id="416944.SAMN05421548_14527"/>
<keyword evidence="11" id="KW-1185">Reference proteome</keyword>
<keyword evidence="6 8" id="KW-0560">Oxidoreductase</keyword>
<keyword evidence="3" id="KW-0479">Metal-binding</keyword>
<protein>
    <submittedName>
        <fullName evidence="10">2,3-dihydroxybiphenyl 1,2-dioxygenase</fullName>
    </submittedName>
</protein>
<dbReference type="Proteomes" id="UP000198908">
    <property type="component" value="Unassembled WGS sequence"/>
</dbReference>
<evidence type="ECO:0000256" key="2">
    <source>
        <dbReference type="ARBA" id="ARBA00008784"/>
    </source>
</evidence>
<evidence type="ECO:0000256" key="1">
    <source>
        <dbReference type="ARBA" id="ARBA00001954"/>
    </source>
</evidence>
<dbReference type="InterPro" id="IPR004360">
    <property type="entry name" value="Glyas_Fos-R_dOase_dom"/>
</dbReference>
<dbReference type="Pfam" id="PF00903">
    <property type="entry name" value="Glyoxalase"/>
    <property type="match status" value="1"/>
</dbReference>
<feature type="domain" description="VOC" evidence="9">
    <location>
        <begin position="6"/>
        <end position="120"/>
    </location>
</feature>
<evidence type="ECO:0000256" key="6">
    <source>
        <dbReference type="ARBA" id="ARBA00023002"/>
    </source>
</evidence>
<dbReference type="InterPro" id="IPR029068">
    <property type="entry name" value="Glyas_Bleomycin-R_OHBP_Dase"/>
</dbReference>
<dbReference type="CDD" id="cd07252">
    <property type="entry name" value="BphC1-RGP6_N_like"/>
    <property type="match status" value="1"/>
</dbReference>
<dbReference type="PROSITE" id="PS51819">
    <property type="entry name" value="VOC"/>
    <property type="match status" value="2"/>
</dbReference>
<evidence type="ECO:0000256" key="4">
    <source>
        <dbReference type="ARBA" id="ARBA00022797"/>
    </source>
</evidence>
<evidence type="ECO:0000256" key="5">
    <source>
        <dbReference type="ARBA" id="ARBA00022964"/>
    </source>
</evidence>
<dbReference type="OrthoDB" id="9803142at2"/>
<dbReference type="EMBL" id="FMYQ01000045">
    <property type="protein sequence ID" value="SDE38949.1"/>
    <property type="molecule type" value="Genomic_DNA"/>
</dbReference>
<keyword evidence="5 8" id="KW-0223">Dioxygenase</keyword>
<dbReference type="RefSeq" id="WP_092006013.1">
    <property type="nucleotide sequence ID" value="NZ_FMYQ01000045.1"/>
</dbReference>
<sequence>MSDISTLGYVVLNVSDLDQWESFATDILGLQVGQRTDNSISLRMDEREQNILLERGTADDLAALGWEFDTFEALREYVDELRAKDVNVIECDGQVTQSRKAERVFYCIDPEGLRHEFFTGPKIAPLSKPFRSKVLVSGFETGRLGVGHTFCIAQDYPGAVKFATEKLGLRLSDYIRDSETFPGVTVDATFLHSATGRHHSIGLAYMPFPKKMHHLMVQVKSLDDVGLAFDRVRKAGVPVVMEIGHHPNDGMVSFYCAAPSGFAIEFGWGGLVIDDSTWNVRTYSQLDDWGHQQPGK</sequence>
<proteinExistence type="inferred from homology"/>
<dbReference type="InterPro" id="IPR037523">
    <property type="entry name" value="VOC_core"/>
</dbReference>
<evidence type="ECO:0000313" key="10">
    <source>
        <dbReference type="EMBL" id="SDE38949.1"/>
    </source>
</evidence>
<evidence type="ECO:0000313" key="11">
    <source>
        <dbReference type="Proteomes" id="UP000198908"/>
    </source>
</evidence>
<dbReference type="PROSITE" id="PS00082">
    <property type="entry name" value="EXTRADIOL_DIOXYGENAS"/>
    <property type="match status" value="1"/>
</dbReference>
<comment type="similarity">
    <text evidence="2 8">Belongs to the extradiol ring-cleavage dioxygenase family.</text>
</comment>
<keyword evidence="7 8" id="KW-0408">Iron</keyword>
<dbReference type="InterPro" id="IPR000486">
    <property type="entry name" value="Xdiol_ring_cleave_dOase_1/2"/>
</dbReference>
<dbReference type="SUPFAM" id="SSF54593">
    <property type="entry name" value="Glyoxalase/Bleomycin resistance protein/Dihydroxybiphenyl dioxygenase"/>
    <property type="match status" value="1"/>
</dbReference>
<organism evidence="10 11">
    <name type="scientific">Paraburkholderia lycopersici</name>
    <dbReference type="NCBI Taxonomy" id="416944"/>
    <lineage>
        <taxon>Bacteria</taxon>
        <taxon>Pseudomonadati</taxon>
        <taxon>Pseudomonadota</taxon>
        <taxon>Betaproteobacteria</taxon>
        <taxon>Burkholderiales</taxon>
        <taxon>Burkholderiaceae</taxon>
        <taxon>Paraburkholderia</taxon>
    </lineage>
</organism>
<dbReference type="GO" id="GO:0008198">
    <property type="term" value="F:ferrous iron binding"/>
    <property type="evidence" value="ECO:0007669"/>
    <property type="project" value="InterPro"/>
</dbReference>
<dbReference type="Pfam" id="PF22632">
    <property type="entry name" value="BphC_D1"/>
    <property type="match status" value="1"/>
</dbReference>
<evidence type="ECO:0000259" key="9">
    <source>
        <dbReference type="PROSITE" id="PS51819"/>
    </source>
</evidence>
<dbReference type="Gene3D" id="3.10.180.10">
    <property type="entry name" value="2,3-Dihydroxybiphenyl 1,2-Dioxygenase, domain 1"/>
    <property type="match status" value="2"/>
</dbReference>
<accession>A0A1G7CI25</accession>
<keyword evidence="4 8" id="KW-0058">Aromatic hydrocarbons catabolism</keyword>
<evidence type="ECO:0000256" key="8">
    <source>
        <dbReference type="RuleBase" id="RU000683"/>
    </source>
</evidence>
<dbReference type="AlphaFoldDB" id="A0A1G7CI25"/>
<comment type="cofactor">
    <cofactor evidence="1 8">
        <name>Fe(2+)</name>
        <dbReference type="ChEBI" id="CHEBI:29033"/>
    </cofactor>
</comment>
<evidence type="ECO:0000256" key="7">
    <source>
        <dbReference type="ARBA" id="ARBA00023004"/>
    </source>
</evidence>
<evidence type="ECO:0000256" key="3">
    <source>
        <dbReference type="ARBA" id="ARBA00022723"/>
    </source>
</evidence>
<name>A0A1G7CI25_9BURK</name>